<protein>
    <submittedName>
        <fullName evidence="2">Uncharacterized protein</fullName>
    </submittedName>
</protein>
<feature type="compositionally biased region" description="Low complexity" evidence="1">
    <location>
        <begin position="1"/>
        <end position="18"/>
    </location>
</feature>
<feature type="region of interest" description="Disordered" evidence="1">
    <location>
        <begin position="1"/>
        <end position="24"/>
    </location>
</feature>
<gene>
    <name evidence="2" type="ORF">ACFPT7_14790</name>
</gene>
<sequence>MSTQVQSTSQSSADPSSQVLPPGPWSADKVAANIPALQAPNGVHYAAWGEVRVPQPELERLVGAVPGALAPALGKRYYYFVPLIMVEGDHSIAAPNYSVELGDRAVCHRNVSLGSIEAVFISTRLVEDRFGLAFEFFINVAHNFVDAVGVPESFADLTWSQAQSGVRGETSQDAWEARRRAVEPITSSDGKPAPPDERARKNYEESAFSDTLAIYMLSLALDFDYHDLREREYPLLAAPALAERLRHVASLFPANDGYEFQILYRRKG</sequence>
<dbReference type="Proteomes" id="UP001596091">
    <property type="component" value="Unassembled WGS sequence"/>
</dbReference>
<comment type="caution">
    <text evidence="2">The sequence shown here is derived from an EMBL/GenBank/DDBJ whole genome shotgun (WGS) entry which is preliminary data.</text>
</comment>
<evidence type="ECO:0000313" key="3">
    <source>
        <dbReference type="Proteomes" id="UP001596091"/>
    </source>
</evidence>
<dbReference type="RefSeq" id="WP_263340205.1">
    <property type="nucleotide sequence ID" value="NZ_JAGSYH010000005.1"/>
</dbReference>
<proteinExistence type="predicted"/>
<dbReference type="EMBL" id="JBHSPH010000005">
    <property type="protein sequence ID" value="MFC5863571.1"/>
    <property type="molecule type" value="Genomic_DNA"/>
</dbReference>
<feature type="region of interest" description="Disordered" evidence="1">
    <location>
        <begin position="180"/>
        <end position="201"/>
    </location>
</feature>
<reference evidence="3" key="1">
    <citation type="journal article" date="2019" name="Int. J. Syst. Evol. Microbiol.">
        <title>The Global Catalogue of Microorganisms (GCM) 10K type strain sequencing project: providing services to taxonomists for standard genome sequencing and annotation.</title>
        <authorList>
            <consortium name="The Broad Institute Genomics Platform"/>
            <consortium name="The Broad Institute Genome Sequencing Center for Infectious Disease"/>
            <person name="Wu L."/>
            <person name="Ma J."/>
        </authorList>
    </citation>
    <scope>NUCLEOTIDE SEQUENCE [LARGE SCALE GENOMIC DNA]</scope>
    <source>
        <strain evidence="3">JCM 4087</strain>
    </source>
</reference>
<keyword evidence="3" id="KW-1185">Reference proteome</keyword>
<name>A0ABW1EH01_9BACT</name>
<accession>A0ABW1EH01</accession>
<organism evidence="2 3">
    <name type="scientific">Acidicapsa dinghuensis</name>
    <dbReference type="NCBI Taxonomy" id="2218256"/>
    <lineage>
        <taxon>Bacteria</taxon>
        <taxon>Pseudomonadati</taxon>
        <taxon>Acidobacteriota</taxon>
        <taxon>Terriglobia</taxon>
        <taxon>Terriglobales</taxon>
        <taxon>Acidobacteriaceae</taxon>
        <taxon>Acidicapsa</taxon>
    </lineage>
</organism>
<evidence type="ECO:0000313" key="2">
    <source>
        <dbReference type="EMBL" id="MFC5863571.1"/>
    </source>
</evidence>
<evidence type="ECO:0000256" key="1">
    <source>
        <dbReference type="SAM" id="MobiDB-lite"/>
    </source>
</evidence>